<sequence length="248" mass="27595">MVFKLQQYSVLDTSWCNAVSAIFCEWLFRISALCSRPHGAKLYVLSSMNGYSKLDLQALQPKSLSDSPLSSKSQDLEGSSANSFRNLPNDVLVIVPNDKDIHLEKTTGKSISKTIKISKKGKPNRFNAKAVISSLNRIAFFDIKTTDKLKNRMFSLSFGDHFTSLPNINMCILICSLASPFPPTLNAILIKFRIASTPPLPPYSSRFSIGWKRRDGIQAISFPYPLIDPNSFLLNAPFPGFFVLPPLS</sequence>
<dbReference type="EMBL" id="BPLR01012515">
    <property type="protein sequence ID" value="GIY54469.1"/>
    <property type="molecule type" value="Genomic_DNA"/>
</dbReference>
<comment type="caution">
    <text evidence="1">The sequence shown here is derived from an EMBL/GenBank/DDBJ whole genome shotgun (WGS) entry which is preliminary data.</text>
</comment>
<organism evidence="1 2">
    <name type="scientific">Caerostris extrusa</name>
    <name type="common">Bark spider</name>
    <name type="synonym">Caerostris bankana</name>
    <dbReference type="NCBI Taxonomy" id="172846"/>
    <lineage>
        <taxon>Eukaryota</taxon>
        <taxon>Metazoa</taxon>
        <taxon>Ecdysozoa</taxon>
        <taxon>Arthropoda</taxon>
        <taxon>Chelicerata</taxon>
        <taxon>Arachnida</taxon>
        <taxon>Araneae</taxon>
        <taxon>Araneomorphae</taxon>
        <taxon>Entelegynae</taxon>
        <taxon>Araneoidea</taxon>
        <taxon>Araneidae</taxon>
        <taxon>Caerostris</taxon>
    </lineage>
</organism>
<evidence type="ECO:0000313" key="1">
    <source>
        <dbReference type="EMBL" id="GIY54469.1"/>
    </source>
</evidence>
<dbReference type="Proteomes" id="UP001054945">
    <property type="component" value="Unassembled WGS sequence"/>
</dbReference>
<gene>
    <name evidence="1" type="ORF">CEXT_230481</name>
</gene>
<keyword evidence="2" id="KW-1185">Reference proteome</keyword>
<accession>A0AAV4U9L4</accession>
<protein>
    <submittedName>
        <fullName evidence="1">Uncharacterized protein</fullName>
    </submittedName>
</protein>
<reference evidence="1 2" key="1">
    <citation type="submission" date="2021-06" db="EMBL/GenBank/DDBJ databases">
        <title>Caerostris extrusa draft genome.</title>
        <authorList>
            <person name="Kono N."/>
            <person name="Arakawa K."/>
        </authorList>
    </citation>
    <scope>NUCLEOTIDE SEQUENCE [LARGE SCALE GENOMIC DNA]</scope>
</reference>
<evidence type="ECO:0000313" key="2">
    <source>
        <dbReference type="Proteomes" id="UP001054945"/>
    </source>
</evidence>
<proteinExistence type="predicted"/>
<name>A0AAV4U9L4_CAEEX</name>
<dbReference type="AlphaFoldDB" id="A0AAV4U9L4"/>